<proteinExistence type="predicted"/>
<dbReference type="AlphaFoldDB" id="A0A8D6XRL3"/>
<evidence type="ECO:0000313" key="1">
    <source>
        <dbReference type="EMBL" id="CAD0137797.1"/>
    </source>
</evidence>
<organism evidence="1 2">
    <name type="scientific">Streptococcus thermophilus</name>
    <dbReference type="NCBI Taxonomy" id="1308"/>
    <lineage>
        <taxon>Bacteria</taxon>
        <taxon>Bacillati</taxon>
        <taxon>Bacillota</taxon>
        <taxon>Bacilli</taxon>
        <taxon>Lactobacillales</taxon>
        <taxon>Streptococcaceae</taxon>
        <taxon>Streptococcus</taxon>
    </lineage>
</organism>
<evidence type="ECO:0000313" key="2">
    <source>
        <dbReference type="Proteomes" id="UP000509833"/>
    </source>
</evidence>
<sequence length="40" mass="4202">MAIVAAGASKGKEGAPRELGALLVGVFLKDCIYSFLIDNY</sequence>
<gene>
    <name evidence="1" type="ORF">STHERMO_1144</name>
</gene>
<protein>
    <submittedName>
        <fullName evidence="1">Uncharacterized protein</fullName>
    </submittedName>
</protein>
<dbReference type="Proteomes" id="UP000509833">
    <property type="component" value="Chromosome"/>
</dbReference>
<reference evidence="1 2" key="1">
    <citation type="submission" date="2020-06" db="EMBL/GenBank/DDBJ databases">
        <authorList>
            <person name="Chuat V."/>
        </authorList>
    </citation>
    <scope>NUCLEOTIDE SEQUENCE [LARGE SCALE GENOMIC DNA]</scope>
    <source>
        <strain evidence="1">STH_CIRM_336</strain>
    </source>
</reference>
<accession>A0A8D6XRL3</accession>
<dbReference type="EMBL" id="LR822017">
    <property type="protein sequence ID" value="CAD0137797.1"/>
    <property type="molecule type" value="Genomic_DNA"/>
</dbReference>
<name>A0A8D6XRL3_STRTR</name>